<accession>A0A0F8X5U4</accession>
<dbReference type="SUPFAM" id="SSF53649">
    <property type="entry name" value="Alkaline phosphatase-like"/>
    <property type="match status" value="1"/>
</dbReference>
<sequence length="255" mass="28614">MVRPLPTLLATLILACTLSVPAFSGDYFTRQDGPRPNIILIMSDDMGISDIGCYGSEVKTPVLDRLAKGGVRFKQFYNTGRCCPTRASLLTGFYSHQAGIGHMLSDRGYDGYRGELAPNSVTIAEALRPAGYSTYMIGKWHVTTSIRDTSYQYNWPLQRGFDKFYGMVMGAASFYDPASLTRGNKNITPQNDPKYQPETFYFTDAISDNTVTYLKEHQREENKTGKEKPFFAYVAYTAAHWPMHALPEDIAKYKG</sequence>
<evidence type="ECO:0000256" key="1">
    <source>
        <dbReference type="ARBA" id="ARBA00008779"/>
    </source>
</evidence>
<dbReference type="InterPro" id="IPR000917">
    <property type="entry name" value="Sulfatase_N"/>
</dbReference>
<comment type="caution">
    <text evidence="6">The sequence shown here is derived from an EMBL/GenBank/DDBJ whole genome shotgun (WGS) entry which is preliminary data.</text>
</comment>
<dbReference type="Gene3D" id="3.40.720.10">
    <property type="entry name" value="Alkaline Phosphatase, subunit A"/>
    <property type="match status" value="1"/>
</dbReference>
<dbReference type="PANTHER" id="PTHR42693">
    <property type="entry name" value="ARYLSULFATASE FAMILY MEMBER"/>
    <property type="match status" value="1"/>
</dbReference>
<reference evidence="6" key="1">
    <citation type="journal article" date="2015" name="Nature">
        <title>Complex archaea that bridge the gap between prokaryotes and eukaryotes.</title>
        <authorList>
            <person name="Spang A."/>
            <person name="Saw J.H."/>
            <person name="Jorgensen S.L."/>
            <person name="Zaremba-Niedzwiedzka K."/>
            <person name="Martijn J."/>
            <person name="Lind A.E."/>
            <person name="van Eijk R."/>
            <person name="Schleper C."/>
            <person name="Guy L."/>
            <person name="Ettema T.J."/>
        </authorList>
    </citation>
    <scope>NUCLEOTIDE SEQUENCE</scope>
</reference>
<evidence type="ECO:0000256" key="2">
    <source>
        <dbReference type="ARBA" id="ARBA00022723"/>
    </source>
</evidence>
<evidence type="ECO:0000313" key="6">
    <source>
        <dbReference type="EMBL" id="KKK64163.1"/>
    </source>
</evidence>
<evidence type="ECO:0000259" key="5">
    <source>
        <dbReference type="Pfam" id="PF00884"/>
    </source>
</evidence>
<dbReference type="PROSITE" id="PS00149">
    <property type="entry name" value="SULFATASE_2"/>
    <property type="match status" value="1"/>
</dbReference>
<name>A0A0F8X5U4_9ZZZZ</name>
<dbReference type="EMBL" id="LAZR01061150">
    <property type="protein sequence ID" value="KKK64163.1"/>
    <property type="molecule type" value="Genomic_DNA"/>
</dbReference>
<keyword evidence="2" id="KW-0479">Metal-binding</keyword>
<dbReference type="PROSITE" id="PS51257">
    <property type="entry name" value="PROKAR_LIPOPROTEIN"/>
    <property type="match status" value="1"/>
</dbReference>
<organism evidence="6">
    <name type="scientific">marine sediment metagenome</name>
    <dbReference type="NCBI Taxonomy" id="412755"/>
    <lineage>
        <taxon>unclassified sequences</taxon>
        <taxon>metagenomes</taxon>
        <taxon>ecological metagenomes</taxon>
    </lineage>
</organism>
<feature type="non-terminal residue" evidence="6">
    <location>
        <position position="255"/>
    </location>
</feature>
<dbReference type="GO" id="GO:0046872">
    <property type="term" value="F:metal ion binding"/>
    <property type="evidence" value="ECO:0007669"/>
    <property type="project" value="UniProtKB-KW"/>
</dbReference>
<gene>
    <name evidence="6" type="ORF">LCGC14_2986990</name>
</gene>
<feature type="domain" description="Sulfatase N-terminal" evidence="5">
    <location>
        <begin position="36"/>
        <end position="253"/>
    </location>
</feature>
<dbReference type="Pfam" id="PF00884">
    <property type="entry name" value="Sulfatase"/>
    <property type="match status" value="1"/>
</dbReference>
<dbReference type="PANTHER" id="PTHR42693:SF53">
    <property type="entry name" value="ENDO-4-O-SULFATASE"/>
    <property type="match status" value="1"/>
</dbReference>
<dbReference type="GO" id="GO:0004065">
    <property type="term" value="F:arylsulfatase activity"/>
    <property type="evidence" value="ECO:0007669"/>
    <property type="project" value="TreeGrafter"/>
</dbReference>
<comment type="similarity">
    <text evidence="1">Belongs to the sulfatase family.</text>
</comment>
<keyword evidence="4" id="KW-0106">Calcium</keyword>
<dbReference type="AlphaFoldDB" id="A0A0F8X5U4"/>
<protein>
    <recommendedName>
        <fullName evidence="5">Sulfatase N-terminal domain-containing protein</fullName>
    </recommendedName>
</protein>
<evidence type="ECO:0000256" key="3">
    <source>
        <dbReference type="ARBA" id="ARBA00022801"/>
    </source>
</evidence>
<proteinExistence type="inferred from homology"/>
<dbReference type="InterPro" id="IPR024607">
    <property type="entry name" value="Sulfatase_CS"/>
</dbReference>
<evidence type="ECO:0000256" key="4">
    <source>
        <dbReference type="ARBA" id="ARBA00022837"/>
    </source>
</evidence>
<keyword evidence="3" id="KW-0378">Hydrolase</keyword>
<dbReference type="InterPro" id="IPR017850">
    <property type="entry name" value="Alkaline_phosphatase_core_sf"/>
</dbReference>
<dbReference type="InterPro" id="IPR050738">
    <property type="entry name" value="Sulfatase"/>
</dbReference>